<evidence type="ECO:0000313" key="5">
    <source>
        <dbReference type="Proteomes" id="UP001305779"/>
    </source>
</evidence>
<dbReference type="Gene3D" id="3.40.50.720">
    <property type="entry name" value="NAD(P)-binding Rossmann-like Domain"/>
    <property type="match status" value="1"/>
</dbReference>
<evidence type="ECO:0000256" key="2">
    <source>
        <dbReference type="ARBA" id="ARBA00023002"/>
    </source>
</evidence>
<dbReference type="PANTHER" id="PTHR47706">
    <property type="entry name" value="NMRA-LIKE FAMILY PROTEIN"/>
    <property type="match status" value="1"/>
</dbReference>
<feature type="domain" description="NmrA-like" evidence="3">
    <location>
        <begin position="147"/>
        <end position="362"/>
    </location>
</feature>
<dbReference type="InterPro" id="IPR008030">
    <property type="entry name" value="NmrA-like"/>
</dbReference>
<evidence type="ECO:0000259" key="3">
    <source>
        <dbReference type="Pfam" id="PF05368"/>
    </source>
</evidence>
<organism evidence="4 5">
    <name type="scientific">Zasmidium cellare</name>
    <name type="common">Wine cellar mold</name>
    <name type="synonym">Racodium cellare</name>
    <dbReference type="NCBI Taxonomy" id="395010"/>
    <lineage>
        <taxon>Eukaryota</taxon>
        <taxon>Fungi</taxon>
        <taxon>Dikarya</taxon>
        <taxon>Ascomycota</taxon>
        <taxon>Pezizomycotina</taxon>
        <taxon>Dothideomycetes</taxon>
        <taxon>Dothideomycetidae</taxon>
        <taxon>Mycosphaerellales</taxon>
        <taxon>Mycosphaerellaceae</taxon>
        <taxon>Zasmidium</taxon>
    </lineage>
</organism>
<dbReference type="Gene3D" id="3.90.25.10">
    <property type="entry name" value="UDP-galactose 4-epimerase, domain 1"/>
    <property type="match status" value="1"/>
</dbReference>
<evidence type="ECO:0000256" key="1">
    <source>
        <dbReference type="ARBA" id="ARBA00022857"/>
    </source>
</evidence>
<keyword evidence="5" id="KW-1185">Reference proteome</keyword>
<dbReference type="SUPFAM" id="SSF51735">
    <property type="entry name" value="NAD(P)-binding Rossmann-fold domains"/>
    <property type="match status" value="1"/>
</dbReference>
<accession>A0ABR0E642</accession>
<dbReference type="InterPro" id="IPR045312">
    <property type="entry name" value="PCBER-like"/>
</dbReference>
<reference evidence="4 5" key="1">
    <citation type="journal article" date="2023" name="G3 (Bethesda)">
        <title>A chromosome-level genome assembly of Zasmidium syzygii isolated from banana leaves.</title>
        <authorList>
            <person name="van Westerhoven A.C."/>
            <person name="Mehrabi R."/>
            <person name="Talebi R."/>
            <person name="Steentjes M.B.F."/>
            <person name="Corcolon B."/>
            <person name="Chong P.A."/>
            <person name="Kema G.H.J."/>
            <person name="Seidl M.F."/>
        </authorList>
    </citation>
    <scope>NUCLEOTIDE SEQUENCE [LARGE SCALE GENOMIC DNA]</scope>
    <source>
        <strain evidence="4 5">P124</strain>
    </source>
</reference>
<dbReference type="CDD" id="cd05259">
    <property type="entry name" value="PCBER_SDR_a"/>
    <property type="match status" value="1"/>
</dbReference>
<dbReference type="EMBL" id="JAXOVC010000009">
    <property type="protein sequence ID" value="KAK4496884.1"/>
    <property type="molecule type" value="Genomic_DNA"/>
</dbReference>
<dbReference type="InterPro" id="IPR036291">
    <property type="entry name" value="NAD(P)-bd_dom_sf"/>
</dbReference>
<keyword evidence="2" id="KW-0560">Oxidoreductase</keyword>
<dbReference type="Pfam" id="PF05368">
    <property type="entry name" value="NmrA"/>
    <property type="match status" value="1"/>
</dbReference>
<dbReference type="InterPro" id="IPR051609">
    <property type="entry name" value="NmrA/Isoflavone_reductase-like"/>
</dbReference>
<gene>
    <name evidence="4" type="ORF">PRZ48_011333</name>
</gene>
<keyword evidence="1" id="KW-0521">NADP</keyword>
<name>A0ABR0E642_ZASCE</name>
<comment type="caution">
    <text evidence="4">The sequence shown here is derived from an EMBL/GenBank/DDBJ whole genome shotgun (WGS) entry which is preliminary data.</text>
</comment>
<evidence type="ECO:0000313" key="4">
    <source>
        <dbReference type="EMBL" id="KAK4496884.1"/>
    </source>
</evidence>
<proteinExistence type="predicted"/>
<dbReference type="PANTHER" id="PTHR47706:SF1">
    <property type="entry name" value="CIPA-LIKE, PUTATIVE (AFU_ORTHOLOGUE AFUA_1G12460)-RELATED"/>
    <property type="match status" value="1"/>
</dbReference>
<protein>
    <recommendedName>
        <fullName evidence="3">NmrA-like domain-containing protein</fullName>
    </recommendedName>
</protein>
<sequence length="441" mass="47994">MGPPQVDLLAPQPTYVAVGKFALGMLKDITKNLVEKDPELLARIKESEPWLFDAVTSARDSKTMPHTGGGQIETLAVEEQAVTTHKQRSNSHLSVEKQLAVWKQSSATLKRYACYGKHLAAIDIGFHRASEKIPRSGRQQVFMSSYKKVAIAGATGNLGPSLVNALLDAGFEVTVLTRVGGSKPPSLPQGVSKVIPIDYTSVSSLTSALQGQDVFVSNIPNHGDQKPLIDAAIAADVKRFLPSEFGMDVMRDVKTAALPAFKDGKKVIQEYLKEKGDKITWTCVVTGLFLDWCLDVGFSVDLKGTTRVIDDGNKKASTTLLSDIGKAVVGVLQHPEETKNRAVYVQSASLSQNDLLEIAKKVKPGFSPKIQQTSTAQFEYDAYAKLKKGEDVDNAMMDFVFESVFGEGFASDWSGETDNALLGIKELSEPELEEVVKRYVP</sequence>
<dbReference type="Proteomes" id="UP001305779">
    <property type="component" value="Unassembled WGS sequence"/>
</dbReference>